<feature type="transmembrane region" description="Helical" evidence="4">
    <location>
        <begin position="714"/>
        <end position="733"/>
    </location>
</feature>
<evidence type="ECO:0000313" key="8">
    <source>
        <dbReference type="Proteomes" id="UP000503330"/>
    </source>
</evidence>
<feature type="region of interest" description="Disordered" evidence="3">
    <location>
        <begin position="689"/>
        <end position="710"/>
    </location>
</feature>
<feature type="region of interest" description="Disordered" evidence="3">
    <location>
        <begin position="601"/>
        <end position="624"/>
    </location>
</feature>
<dbReference type="InterPro" id="IPR013378">
    <property type="entry name" value="InlB-like_B-rpt"/>
</dbReference>
<dbReference type="GO" id="GO:0030313">
    <property type="term" value="C:cell envelope"/>
    <property type="evidence" value="ECO:0007669"/>
    <property type="project" value="UniProtKB-SubCell"/>
</dbReference>
<keyword evidence="5" id="KW-0732">Signal</keyword>
<dbReference type="RefSeq" id="WP_002609586.1">
    <property type="nucleotide sequence ID" value="NZ_BAAACC010000002.1"/>
</dbReference>
<dbReference type="InterPro" id="IPR003343">
    <property type="entry name" value="Big_2"/>
</dbReference>
<feature type="signal peptide" evidence="5">
    <location>
        <begin position="1"/>
        <end position="25"/>
    </location>
</feature>
<dbReference type="Pfam" id="PF02368">
    <property type="entry name" value="Big_2"/>
    <property type="match status" value="1"/>
</dbReference>
<feature type="coiled-coil region" evidence="2">
    <location>
        <begin position="483"/>
        <end position="510"/>
    </location>
</feature>
<evidence type="ECO:0000259" key="6">
    <source>
        <dbReference type="SMART" id="SM00635"/>
    </source>
</evidence>
<organism evidence="7 8">
    <name type="scientific">Clostridium innocuum</name>
    <dbReference type="NCBI Taxonomy" id="1522"/>
    <lineage>
        <taxon>Bacteria</taxon>
        <taxon>Bacillati</taxon>
        <taxon>Bacillota</taxon>
        <taxon>Clostridia</taxon>
        <taxon>Eubacteriales</taxon>
        <taxon>Clostridiaceae</taxon>
        <taxon>Clostridium</taxon>
    </lineage>
</organism>
<dbReference type="SUPFAM" id="SSF49373">
    <property type="entry name" value="Invasin/intimin cell-adhesion fragments"/>
    <property type="match status" value="1"/>
</dbReference>
<accession>A0AAP9SGG0</accession>
<sequence>MKKLLTLFATIALTAVCVTPTTLYAADVQTEKTNETVSNAVAEINGTSYASLSEAIQSVQEGQSIKLLQDINLTASIDVKDKTFSLDLNGLNIKQELNDSVGKTNAPIRLYNSSMTVNDSVGTGSIFGYQCAVGVFVNSSLILNSGSFKGEWYGIAGNGLNNNGTTIVINGGSISNADPDGTGAAIYHPQTGEITINGGTVKGDLGIQLCSGNLSVMNINGGTVSGTGADKRNSKTGDGAIPDGAAISVVNRPGYSSIPNVTISGGTFTSSSSEALLAYTWSKNENKEWVVSDWANAKENVRVNGGIFNTDPTAYVSNSYKAFKTSDGFAVAPLASNITLSENELTLEEGASKTVTAVLAPEGTLETVTWSSDKPEIATVKDGKVTALKSGKAVITAETESGKKASCTVTVTKPVAVETPSIDTSKPTDEIKVGVNDEKAEQLLKDVTDQIIAGSSEFTDTDTANAVIKAAKAGKTVTVVADVQKADSSNAQVQADAKKIQKELEALTAESNNTATVAMYLDLSVLIKADDTVLGNITNLSTPMKFTVVVPENLLAEGREFYILRVHNGAVNKIVPEHNKNILTFGTDRFSTYAVVYEDKKIDDNGTTPEPKPEPTPEPTPTPEKTIYNVVFVDMNGAVLRTEKVEANKAATAPKAPEVEGYRFVKWDTDFTKVTKDLLVKPVYEKVAATEKPSTPEKPSNDKKSPNTGDTTNAGLFTAFALLGLVSMGIIAIQRKRKQLMK</sequence>
<proteinExistence type="predicted"/>
<comment type="subcellular location">
    <subcellularLocation>
        <location evidence="1">Cell envelope</location>
    </subcellularLocation>
</comment>
<feature type="chain" id="PRO_5043016399" evidence="5">
    <location>
        <begin position="26"/>
        <end position="742"/>
    </location>
</feature>
<evidence type="ECO:0000256" key="5">
    <source>
        <dbReference type="SAM" id="SignalP"/>
    </source>
</evidence>
<evidence type="ECO:0000256" key="3">
    <source>
        <dbReference type="SAM" id="MobiDB-lite"/>
    </source>
</evidence>
<dbReference type="Gene3D" id="2.60.40.4270">
    <property type="entry name" value="Listeria-Bacteroides repeat domain"/>
    <property type="match status" value="1"/>
</dbReference>
<evidence type="ECO:0000256" key="1">
    <source>
        <dbReference type="ARBA" id="ARBA00004196"/>
    </source>
</evidence>
<feature type="domain" description="BIG2" evidence="6">
    <location>
        <begin position="334"/>
        <end position="408"/>
    </location>
</feature>
<evidence type="ECO:0000256" key="2">
    <source>
        <dbReference type="SAM" id="Coils"/>
    </source>
</evidence>
<keyword evidence="4" id="KW-1133">Transmembrane helix</keyword>
<dbReference type="Proteomes" id="UP000503330">
    <property type="component" value="Chromosome"/>
</dbReference>
<keyword evidence="4" id="KW-0472">Membrane</keyword>
<dbReference type="GeneID" id="61927097"/>
<keyword evidence="2" id="KW-0175">Coiled coil</keyword>
<evidence type="ECO:0000313" key="7">
    <source>
        <dbReference type="EMBL" id="QJA03856.1"/>
    </source>
</evidence>
<dbReference type="Pfam" id="PF09479">
    <property type="entry name" value="Flg_new"/>
    <property type="match status" value="1"/>
</dbReference>
<reference evidence="7 8" key="1">
    <citation type="submission" date="2020-02" db="EMBL/GenBank/DDBJ databases">
        <authorList>
            <person name="Kociolek L.K."/>
            <person name="Ozer E.A."/>
        </authorList>
    </citation>
    <scope>NUCLEOTIDE SEQUENCE [LARGE SCALE GENOMIC DNA]</scope>
    <source>
        <strain evidence="7 8">ATCC 14501</strain>
    </source>
</reference>
<gene>
    <name evidence="7" type="ORF">G4D54_16130</name>
</gene>
<dbReference type="AlphaFoldDB" id="A0AAP9SGG0"/>
<dbReference type="EMBL" id="CP048838">
    <property type="protein sequence ID" value="QJA03856.1"/>
    <property type="molecule type" value="Genomic_DNA"/>
</dbReference>
<protein>
    <submittedName>
        <fullName evidence="7">LPXTG cell wall anchor domain-containing protein</fullName>
    </submittedName>
</protein>
<keyword evidence="4" id="KW-0812">Transmembrane</keyword>
<dbReference type="InterPro" id="IPR008964">
    <property type="entry name" value="Invasin/intimin_cell_adhesion"/>
</dbReference>
<dbReference type="SMART" id="SM00635">
    <property type="entry name" value="BID_2"/>
    <property type="match status" value="1"/>
</dbReference>
<evidence type="ECO:0000256" key="4">
    <source>
        <dbReference type="SAM" id="Phobius"/>
    </source>
</evidence>
<name>A0AAP9SGG0_CLOIN</name>
<dbReference type="InterPro" id="IPR042229">
    <property type="entry name" value="Listeria/Bacterioides_rpt_sf"/>
</dbReference>
<dbReference type="NCBIfam" id="TIGR01167">
    <property type="entry name" value="LPXTG_anchor"/>
    <property type="match status" value="1"/>
</dbReference>
<dbReference type="Gene3D" id="2.60.40.1080">
    <property type="match status" value="1"/>
</dbReference>